<dbReference type="AlphaFoldDB" id="A0A1Y6IX27"/>
<dbReference type="PANTHER" id="PTHR42709:SF6">
    <property type="entry name" value="UNDECAPRENYL PHOSPHATE TRANSPORTER A"/>
    <property type="match status" value="1"/>
</dbReference>
<dbReference type="GO" id="GO:0005886">
    <property type="term" value="C:plasma membrane"/>
    <property type="evidence" value="ECO:0007669"/>
    <property type="project" value="UniProtKB-SubCell"/>
</dbReference>
<proteinExistence type="predicted"/>
<keyword evidence="4 6" id="KW-1133">Transmembrane helix</keyword>
<dbReference type="EMBL" id="FXXI01000003">
    <property type="protein sequence ID" value="SMS01042.1"/>
    <property type="molecule type" value="Genomic_DNA"/>
</dbReference>
<feature type="transmembrane region" description="Helical" evidence="6">
    <location>
        <begin position="20"/>
        <end position="43"/>
    </location>
</feature>
<evidence type="ECO:0000256" key="4">
    <source>
        <dbReference type="ARBA" id="ARBA00022989"/>
    </source>
</evidence>
<evidence type="ECO:0000256" key="2">
    <source>
        <dbReference type="ARBA" id="ARBA00022475"/>
    </source>
</evidence>
<evidence type="ECO:0000256" key="6">
    <source>
        <dbReference type="SAM" id="Phobius"/>
    </source>
</evidence>
<dbReference type="PANTHER" id="PTHR42709">
    <property type="entry name" value="ALKALINE PHOSPHATASE LIKE PROTEIN"/>
    <property type="match status" value="1"/>
</dbReference>
<dbReference type="InterPro" id="IPR032816">
    <property type="entry name" value="VTT_dom"/>
</dbReference>
<protein>
    <submittedName>
        <fullName evidence="8">SNARE associated Golgi protein</fullName>
    </submittedName>
</protein>
<name>A0A1Y6IX27_9VIBR</name>
<evidence type="ECO:0000259" key="7">
    <source>
        <dbReference type="Pfam" id="PF09335"/>
    </source>
</evidence>
<comment type="subcellular location">
    <subcellularLocation>
        <location evidence="1">Cell membrane</location>
        <topology evidence="1">Multi-pass membrane protein</topology>
    </subcellularLocation>
</comment>
<dbReference type="Proteomes" id="UP000196125">
    <property type="component" value="Unassembled WGS sequence"/>
</dbReference>
<feature type="transmembrane region" description="Helical" evidence="6">
    <location>
        <begin position="101"/>
        <end position="125"/>
    </location>
</feature>
<dbReference type="InterPro" id="IPR051311">
    <property type="entry name" value="DedA_domain"/>
</dbReference>
<sequence length="193" mass="21668">MITELQQLITAEQTSAGLMIVGIILLSYLLEDAAIVTAASLAAQEQLSMLAALIAIMIGIITGDLGLYYLGRYARTSRWLRYKTLRHRSFKTVRSRLRRGAFYQLFVIRFIPGLRTVGFTLSGFFSLNLSLFLSAVTFATAIWTALVFTVVYLLGSNVWSQAAQYQWVLIPVATTALFLINRFVRHSYTRGLL</sequence>
<evidence type="ECO:0000313" key="9">
    <source>
        <dbReference type="Proteomes" id="UP000196125"/>
    </source>
</evidence>
<evidence type="ECO:0000256" key="1">
    <source>
        <dbReference type="ARBA" id="ARBA00004651"/>
    </source>
</evidence>
<keyword evidence="2" id="KW-1003">Cell membrane</keyword>
<evidence type="ECO:0000256" key="3">
    <source>
        <dbReference type="ARBA" id="ARBA00022692"/>
    </source>
</evidence>
<evidence type="ECO:0000256" key="5">
    <source>
        <dbReference type="ARBA" id="ARBA00023136"/>
    </source>
</evidence>
<reference evidence="8 9" key="1">
    <citation type="submission" date="2017-05" db="EMBL/GenBank/DDBJ databases">
        <authorList>
            <person name="Song R."/>
            <person name="Chenine A.L."/>
            <person name="Ruprecht R.M."/>
        </authorList>
    </citation>
    <scope>NUCLEOTIDE SEQUENCE [LARGE SCALE GENOMIC DNA]</scope>
    <source>
        <strain evidence="8 9">CECT 7927</strain>
    </source>
</reference>
<feature type="transmembrane region" description="Helical" evidence="6">
    <location>
        <begin position="131"/>
        <end position="155"/>
    </location>
</feature>
<feature type="transmembrane region" description="Helical" evidence="6">
    <location>
        <begin position="167"/>
        <end position="184"/>
    </location>
</feature>
<gene>
    <name evidence="8" type="ORF">VIM7927_02319</name>
</gene>
<keyword evidence="5 6" id="KW-0472">Membrane</keyword>
<feature type="domain" description="VTT" evidence="7">
    <location>
        <begin position="43"/>
        <end position="152"/>
    </location>
</feature>
<evidence type="ECO:0000313" key="8">
    <source>
        <dbReference type="EMBL" id="SMS01042.1"/>
    </source>
</evidence>
<organism evidence="8 9">
    <name type="scientific">Vibrio mangrovi</name>
    <dbReference type="NCBI Taxonomy" id="474394"/>
    <lineage>
        <taxon>Bacteria</taxon>
        <taxon>Pseudomonadati</taxon>
        <taxon>Pseudomonadota</taxon>
        <taxon>Gammaproteobacteria</taxon>
        <taxon>Vibrionales</taxon>
        <taxon>Vibrionaceae</taxon>
        <taxon>Vibrio</taxon>
    </lineage>
</organism>
<keyword evidence="3 6" id="KW-0812">Transmembrane</keyword>
<dbReference type="Pfam" id="PF09335">
    <property type="entry name" value="VTT_dom"/>
    <property type="match status" value="1"/>
</dbReference>
<feature type="transmembrane region" description="Helical" evidence="6">
    <location>
        <begin position="49"/>
        <end position="71"/>
    </location>
</feature>
<accession>A0A1Y6IX27</accession>